<evidence type="ECO:0000313" key="10">
    <source>
        <dbReference type="Proteomes" id="UP001241072"/>
    </source>
</evidence>
<evidence type="ECO:0000256" key="5">
    <source>
        <dbReference type="SAM" id="Coils"/>
    </source>
</evidence>
<dbReference type="Pfam" id="PF00877">
    <property type="entry name" value="NLPC_P60"/>
    <property type="match status" value="1"/>
</dbReference>
<evidence type="ECO:0000256" key="2">
    <source>
        <dbReference type="ARBA" id="ARBA00022670"/>
    </source>
</evidence>
<keyword evidence="7" id="KW-0732">Signal</keyword>
<gene>
    <name evidence="9" type="ORF">Q5716_10445</name>
</gene>
<keyword evidence="5" id="KW-0175">Coiled coil</keyword>
<keyword evidence="10" id="KW-1185">Reference proteome</keyword>
<reference evidence="9 10" key="1">
    <citation type="submission" date="2023-07" db="EMBL/GenBank/DDBJ databases">
        <title>Protaetiibacter sp. nov WY-16 isolated from soil.</title>
        <authorList>
            <person name="Liu B."/>
            <person name="Wan Y."/>
        </authorList>
    </citation>
    <scope>NUCLEOTIDE SEQUENCE [LARGE SCALE GENOMIC DNA]</scope>
    <source>
        <strain evidence="9 10">WY-16</strain>
    </source>
</reference>
<evidence type="ECO:0000256" key="7">
    <source>
        <dbReference type="SAM" id="SignalP"/>
    </source>
</evidence>
<feature type="signal peptide" evidence="7">
    <location>
        <begin position="1"/>
        <end position="29"/>
    </location>
</feature>
<dbReference type="RefSeq" id="WP_305003075.1">
    <property type="nucleotide sequence ID" value="NZ_JAUQUB010000002.1"/>
</dbReference>
<keyword evidence="3" id="KW-0378">Hydrolase</keyword>
<dbReference type="PROSITE" id="PS51935">
    <property type="entry name" value="NLPC_P60"/>
    <property type="match status" value="1"/>
</dbReference>
<keyword evidence="2" id="KW-0645">Protease</keyword>
<feature type="coiled-coil region" evidence="5">
    <location>
        <begin position="52"/>
        <end position="114"/>
    </location>
</feature>
<sequence>MRARYRYFGAPIAAASLLLTLGVAAPASADDYPSWDDVLAARENEAQTQAAIDEIEGLLVGLENEAAELGRTAQIKAEEYNAARVALDTATARADRLDAQADAASERAEQSSQRAGQLIAQLARTGGGSLTLELFLSPNADDLLGALGTASKVTEQAREIYEQATLDRNLAQSLTAQARVAEVERQEVAADAQKALDAAKAASDAAAARVAEQQAASDQMYAQLATLRGTTADVEARYMEGVTQEQEEQNAPPPPSGGPAPNPPPPAPNASAAAGAIAFAYAQLGDPYVFAGSGPDAWDCSGLTQAAYASVGVYIGAHLVSSQYYTMANQGRLVPIGQMVAGDLIFYADGGGFYHVTLYVGGGMMIEAPRPGVPVRVTPVRYSDIMPYAGRPTP</sequence>
<accession>A0ABT9BTG2</accession>
<dbReference type="Proteomes" id="UP001241072">
    <property type="component" value="Unassembled WGS sequence"/>
</dbReference>
<dbReference type="EMBL" id="JAUQUB010000002">
    <property type="protein sequence ID" value="MDO7882642.1"/>
    <property type="molecule type" value="Genomic_DNA"/>
</dbReference>
<dbReference type="Gene3D" id="3.90.1720.10">
    <property type="entry name" value="endopeptidase domain like (from Nostoc punctiforme)"/>
    <property type="match status" value="1"/>
</dbReference>
<feature type="compositionally biased region" description="Pro residues" evidence="6">
    <location>
        <begin position="251"/>
        <end position="268"/>
    </location>
</feature>
<protein>
    <submittedName>
        <fullName evidence="9">NlpC/P60 family protein</fullName>
    </submittedName>
</protein>
<dbReference type="InterPro" id="IPR000064">
    <property type="entry name" value="NLP_P60_dom"/>
</dbReference>
<evidence type="ECO:0000313" key="9">
    <source>
        <dbReference type="EMBL" id="MDO7882642.1"/>
    </source>
</evidence>
<name>A0ABT9BTG2_9MICO</name>
<evidence type="ECO:0000259" key="8">
    <source>
        <dbReference type="PROSITE" id="PS51935"/>
    </source>
</evidence>
<comment type="caution">
    <text evidence="9">The sequence shown here is derived from an EMBL/GenBank/DDBJ whole genome shotgun (WGS) entry which is preliminary data.</text>
</comment>
<feature type="domain" description="NlpC/P60" evidence="8">
    <location>
        <begin position="270"/>
        <end position="394"/>
    </location>
</feature>
<evidence type="ECO:0000256" key="3">
    <source>
        <dbReference type="ARBA" id="ARBA00022801"/>
    </source>
</evidence>
<dbReference type="InterPro" id="IPR038765">
    <property type="entry name" value="Papain-like_cys_pep_sf"/>
</dbReference>
<comment type="similarity">
    <text evidence="1">Belongs to the peptidase C40 family.</text>
</comment>
<feature type="chain" id="PRO_5046352286" evidence="7">
    <location>
        <begin position="30"/>
        <end position="394"/>
    </location>
</feature>
<evidence type="ECO:0000256" key="4">
    <source>
        <dbReference type="ARBA" id="ARBA00022807"/>
    </source>
</evidence>
<dbReference type="InterPro" id="IPR051794">
    <property type="entry name" value="PG_Endopeptidase_C40"/>
</dbReference>
<dbReference type="PANTHER" id="PTHR47359:SF3">
    <property type="entry name" value="NLP_P60 DOMAIN-CONTAINING PROTEIN-RELATED"/>
    <property type="match status" value="1"/>
</dbReference>
<evidence type="ECO:0000256" key="6">
    <source>
        <dbReference type="SAM" id="MobiDB-lite"/>
    </source>
</evidence>
<organism evidence="9 10">
    <name type="scientific">Antiquaquibacter soli</name>
    <dbReference type="NCBI Taxonomy" id="3064523"/>
    <lineage>
        <taxon>Bacteria</taxon>
        <taxon>Bacillati</taxon>
        <taxon>Actinomycetota</taxon>
        <taxon>Actinomycetes</taxon>
        <taxon>Micrococcales</taxon>
        <taxon>Microbacteriaceae</taxon>
        <taxon>Antiquaquibacter</taxon>
    </lineage>
</organism>
<feature type="region of interest" description="Disordered" evidence="6">
    <location>
        <begin position="242"/>
        <end position="271"/>
    </location>
</feature>
<dbReference type="SUPFAM" id="SSF54001">
    <property type="entry name" value="Cysteine proteinases"/>
    <property type="match status" value="1"/>
</dbReference>
<dbReference type="PANTHER" id="PTHR47359">
    <property type="entry name" value="PEPTIDOGLYCAN DL-ENDOPEPTIDASE CWLO"/>
    <property type="match status" value="1"/>
</dbReference>
<keyword evidence="4" id="KW-0788">Thiol protease</keyword>
<proteinExistence type="inferred from homology"/>
<evidence type="ECO:0000256" key="1">
    <source>
        <dbReference type="ARBA" id="ARBA00007074"/>
    </source>
</evidence>